<dbReference type="OMA" id="RALYNEE"/>
<dbReference type="InterPro" id="IPR052396">
    <property type="entry name" value="Meiotic_Drive_Suppr_Kinase"/>
</dbReference>
<name>S8ACS4_DACHA</name>
<dbReference type="PANTHER" id="PTHR37171:SF1">
    <property type="entry name" value="SERINE_THREONINE-PROTEIN KINASE YRZF-RELATED"/>
    <property type="match status" value="1"/>
</dbReference>
<comment type="caution">
    <text evidence="1">The sequence shown here is derived from an EMBL/GenBank/DDBJ whole genome shotgun (WGS) entry which is preliminary data.</text>
</comment>
<accession>S8ACS4</accession>
<sequence length="508" mass="56538">MKLIDYLEAHSPPSLVIRESPTREVVSNAVDGHRCPELGEWRNFWGEIQAIFNRFKNREFKALKEAREGFLWNNRLHRNVSSGRDVQLAVSNIVGRPVGEILGRVFGIDAGFGDARVTVKVGDPDRVLFALREQPDSTTGNCIFFNEALLAIEVKVSWTLDLKNLRALYNEELRDARMATDNTGQSELLRAVAQVYAYMVVNNLAYGALTTYDSTYFFHLFEDGGKPRFEVSPEVKQEDNGYRSLVAAFVGVSARCWLDLRHSPGVPGKTQTLVSGAPKPVAANPKAQAVAPDQNLFKVPVTVSLDNGFDLFTESGPGLDRCFAEVAVTFERFISRNLASTSHGSLIYGQHTKAVILKVYDLSSADISRVCEKEIEIHSALSLLQGTHIPKLWAIGTLWGLFKIIAMEPCGVPVPTPPSLEFYEQAPKLISAVHSQGVVHGDFALRNFTVSEGNKYWLIDFNSSRRGNLKDFQREQCAADEQLRRMKAGYIIKPASSITRTSKRATKL</sequence>
<dbReference type="HOGENOM" id="CLU_591797_0_0_1"/>
<dbReference type="SUPFAM" id="SSF56112">
    <property type="entry name" value="Protein kinase-like (PK-like)"/>
    <property type="match status" value="1"/>
</dbReference>
<evidence type="ECO:0000313" key="2">
    <source>
        <dbReference type="Proteomes" id="UP000015100"/>
    </source>
</evidence>
<evidence type="ECO:0000313" key="1">
    <source>
        <dbReference type="EMBL" id="EPS40729.1"/>
    </source>
</evidence>
<proteinExistence type="predicted"/>
<gene>
    <name evidence="1" type="ORF">H072_5413</name>
</gene>
<reference evidence="1 2" key="1">
    <citation type="journal article" date="2013" name="PLoS Genet.">
        <title>Genomic mechanisms accounting for the adaptation to parasitism in nematode-trapping fungi.</title>
        <authorList>
            <person name="Meerupati T."/>
            <person name="Andersson K.M."/>
            <person name="Friman E."/>
            <person name="Kumar D."/>
            <person name="Tunlid A."/>
            <person name="Ahren D."/>
        </authorList>
    </citation>
    <scope>NUCLEOTIDE SEQUENCE [LARGE SCALE GENOMIC DNA]</scope>
    <source>
        <strain evidence="1 2">CBS 200.50</strain>
    </source>
</reference>
<dbReference type="InterPro" id="IPR011009">
    <property type="entry name" value="Kinase-like_dom_sf"/>
</dbReference>
<dbReference type="Gene3D" id="1.10.510.10">
    <property type="entry name" value="Transferase(Phosphotransferase) domain 1"/>
    <property type="match status" value="1"/>
</dbReference>
<organism evidence="1 2">
    <name type="scientific">Dactylellina haptotyla (strain CBS 200.50)</name>
    <name type="common">Nematode-trapping fungus</name>
    <name type="synonym">Monacrosporium haptotylum</name>
    <dbReference type="NCBI Taxonomy" id="1284197"/>
    <lineage>
        <taxon>Eukaryota</taxon>
        <taxon>Fungi</taxon>
        <taxon>Dikarya</taxon>
        <taxon>Ascomycota</taxon>
        <taxon>Pezizomycotina</taxon>
        <taxon>Orbiliomycetes</taxon>
        <taxon>Orbiliales</taxon>
        <taxon>Orbiliaceae</taxon>
        <taxon>Dactylellina</taxon>
    </lineage>
</organism>
<protein>
    <submittedName>
        <fullName evidence="1">Uncharacterized protein</fullName>
    </submittedName>
</protein>
<dbReference type="PANTHER" id="PTHR37171">
    <property type="entry name" value="SERINE/THREONINE-PROTEIN KINASE YRZF-RELATED"/>
    <property type="match status" value="1"/>
</dbReference>
<dbReference type="Proteomes" id="UP000015100">
    <property type="component" value="Unassembled WGS sequence"/>
</dbReference>
<dbReference type="EMBL" id="AQGS01000282">
    <property type="protein sequence ID" value="EPS40729.1"/>
    <property type="molecule type" value="Genomic_DNA"/>
</dbReference>
<dbReference type="AlphaFoldDB" id="S8ACS4"/>
<dbReference type="OrthoDB" id="1668230at2759"/>
<reference evidence="2" key="2">
    <citation type="submission" date="2013-04" db="EMBL/GenBank/DDBJ databases">
        <title>Genomic mechanisms accounting for the adaptation to parasitism in nematode-trapping fungi.</title>
        <authorList>
            <person name="Ahren D.G."/>
        </authorList>
    </citation>
    <scope>NUCLEOTIDE SEQUENCE [LARGE SCALE GENOMIC DNA]</scope>
    <source>
        <strain evidence="2">CBS 200.50</strain>
    </source>
</reference>
<keyword evidence="2" id="KW-1185">Reference proteome</keyword>